<evidence type="ECO:0000256" key="3">
    <source>
        <dbReference type="ARBA" id="ARBA00023098"/>
    </source>
</evidence>
<dbReference type="InterPro" id="IPR050301">
    <property type="entry name" value="NTE"/>
</dbReference>
<dbReference type="PANTHER" id="PTHR14226:SF57">
    <property type="entry name" value="BLR7027 PROTEIN"/>
    <property type="match status" value="1"/>
</dbReference>
<dbReference type="InterPro" id="IPR002641">
    <property type="entry name" value="PNPLA_dom"/>
</dbReference>
<evidence type="ECO:0000313" key="6">
    <source>
        <dbReference type="EMBL" id="KTD32721.1"/>
    </source>
</evidence>
<dbReference type="PATRIC" id="fig|45070.6.peg.2502"/>
<dbReference type="Proteomes" id="UP000054725">
    <property type="component" value="Unassembled WGS sequence"/>
</dbReference>
<name>A0A0W0WK96_9GAMM</name>
<dbReference type="OrthoDB" id="9807112at2"/>
<feature type="short sequence motif" description="DGA/G" evidence="4">
    <location>
        <begin position="206"/>
        <end position="208"/>
    </location>
</feature>
<feature type="short sequence motif" description="GXSXG" evidence="4">
    <location>
        <begin position="44"/>
        <end position="48"/>
    </location>
</feature>
<keyword evidence="1 4" id="KW-0378">Hydrolase</keyword>
<keyword evidence="7" id="KW-1185">Reference proteome</keyword>
<gene>
    <name evidence="6" type="ORF">Lnau_2369</name>
</gene>
<dbReference type="PANTHER" id="PTHR14226">
    <property type="entry name" value="NEUROPATHY TARGET ESTERASE/SWISS CHEESE D.MELANOGASTER"/>
    <property type="match status" value="1"/>
</dbReference>
<evidence type="ECO:0000313" key="7">
    <source>
        <dbReference type="Proteomes" id="UP000054725"/>
    </source>
</evidence>
<comment type="caution">
    <text evidence="6">The sequence shown here is derived from an EMBL/GenBank/DDBJ whole genome shotgun (WGS) entry which is preliminary data.</text>
</comment>
<dbReference type="EMBL" id="LNYO01000024">
    <property type="protein sequence ID" value="KTD32721.1"/>
    <property type="molecule type" value="Genomic_DNA"/>
</dbReference>
<dbReference type="RefSeq" id="WP_058505373.1">
    <property type="nucleotide sequence ID" value="NZ_CAAAIF010000004.1"/>
</dbReference>
<dbReference type="Pfam" id="PF12536">
    <property type="entry name" value="DUF3734"/>
    <property type="match status" value="1"/>
</dbReference>
<protein>
    <submittedName>
        <fullName evidence="6">Patatin-like phospholipase</fullName>
    </submittedName>
</protein>
<keyword evidence="2 4" id="KW-0442">Lipid degradation</keyword>
<reference evidence="6 7" key="1">
    <citation type="submission" date="2015-11" db="EMBL/GenBank/DDBJ databases">
        <title>Genomic analysis of 38 Legionella species identifies large and diverse effector repertoires.</title>
        <authorList>
            <person name="Burstein D."/>
            <person name="Amaro F."/>
            <person name="Zusman T."/>
            <person name="Lifshitz Z."/>
            <person name="Cohen O."/>
            <person name="Gilbert J.A."/>
            <person name="Pupko T."/>
            <person name="Shuman H.A."/>
            <person name="Segal G."/>
        </authorList>
    </citation>
    <scope>NUCLEOTIDE SEQUENCE [LARGE SCALE GENOMIC DNA]</scope>
    <source>
        <strain evidence="6 7">ATCC 49506</strain>
    </source>
</reference>
<feature type="active site" description="Proton acceptor" evidence="4">
    <location>
        <position position="206"/>
    </location>
</feature>
<organism evidence="6 7">
    <name type="scientific">Legionella nautarum</name>
    <dbReference type="NCBI Taxonomy" id="45070"/>
    <lineage>
        <taxon>Bacteria</taxon>
        <taxon>Pseudomonadati</taxon>
        <taxon>Pseudomonadota</taxon>
        <taxon>Gammaproteobacteria</taxon>
        <taxon>Legionellales</taxon>
        <taxon>Legionellaceae</taxon>
        <taxon>Legionella</taxon>
    </lineage>
</organism>
<dbReference type="Pfam" id="PF01734">
    <property type="entry name" value="Patatin"/>
    <property type="match status" value="1"/>
</dbReference>
<dbReference type="CDD" id="cd07209">
    <property type="entry name" value="Pat_hypo_Ecoli_Z1214_like"/>
    <property type="match status" value="1"/>
</dbReference>
<dbReference type="PROSITE" id="PS51635">
    <property type="entry name" value="PNPLA"/>
    <property type="match status" value="1"/>
</dbReference>
<evidence type="ECO:0000256" key="2">
    <source>
        <dbReference type="ARBA" id="ARBA00022963"/>
    </source>
</evidence>
<evidence type="ECO:0000256" key="4">
    <source>
        <dbReference type="PROSITE-ProRule" id="PRU01161"/>
    </source>
</evidence>
<dbReference type="InterPro" id="IPR021095">
    <property type="entry name" value="DUF3734"/>
</dbReference>
<proteinExistence type="predicted"/>
<dbReference type="STRING" id="45070.Lnau_2369"/>
<feature type="active site" description="Nucleophile" evidence="4">
    <location>
        <position position="46"/>
    </location>
</feature>
<dbReference type="SUPFAM" id="SSF52151">
    <property type="entry name" value="FabD/lysophospholipase-like"/>
    <property type="match status" value="1"/>
</dbReference>
<accession>A0A0W0WK96</accession>
<keyword evidence="3 4" id="KW-0443">Lipid metabolism</keyword>
<feature type="domain" description="PNPLA" evidence="5">
    <location>
        <begin position="13"/>
        <end position="219"/>
    </location>
</feature>
<dbReference type="AlphaFoldDB" id="A0A0W0WK96"/>
<dbReference type="GO" id="GO:0016787">
    <property type="term" value="F:hydrolase activity"/>
    <property type="evidence" value="ECO:0007669"/>
    <property type="project" value="UniProtKB-UniRule"/>
</dbReference>
<dbReference type="InterPro" id="IPR016035">
    <property type="entry name" value="Acyl_Trfase/lysoPLipase"/>
</dbReference>
<dbReference type="Gene3D" id="3.40.1090.10">
    <property type="entry name" value="Cytosolic phospholipase A2 catalytic domain"/>
    <property type="match status" value="2"/>
</dbReference>
<sequence length="368" mass="42033">MTERNKSYDKIVYVLQGGGALGSYQLGVCEALLEHDYSPDWVVGTSIGAINSAIIAGNKPQNRVTKLNEFWSSITSSLPRFIDAEDNILLQEFQNYMSAYWIAFFGQDNFFKPWLINPIFFSANTPDKISIYDTSELRKTLEKVIDFKLINQKKTRLTVGAVRIKGGKTVHFDNTHQEIGPEHIMASCALPPGFPAVKIANEYYWDGGLSSNTPFAVLLEEKMPKRLLCFIVNLFSYPENLPSSFMDVLKCKKEIVFASRHHKVLDYFSELHYLQHTIHELPKELIKDKDIKHAMQRIVQSGHPTALNIVRFHYQKEKSDLLSKDYNFSEQAIKAHRNLGYTDAQKAIKKSTWQSFSVGDKGAIIHEF</sequence>
<evidence type="ECO:0000256" key="1">
    <source>
        <dbReference type="ARBA" id="ARBA00022801"/>
    </source>
</evidence>
<evidence type="ECO:0000259" key="5">
    <source>
        <dbReference type="PROSITE" id="PS51635"/>
    </source>
</evidence>
<feature type="short sequence motif" description="GXGXXG" evidence="4">
    <location>
        <begin position="17"/>
        <end position="22"/>
    </location>
</feature>
<dbReference type="GO" id="GO:0016042">
    <property type="term" value="P:lipid catabolic process"/>
    <property type="evidence" value="ECO:0007669"/>
    <property type="project" value="UniProtKB-UniRule"/>
</dbReference>